<evidence type="ECO:0000313" key="9">
    <source>
        <dbReference type="EMBL" id="GEU28898.1"/>
    </source>
</evidence>
<dbReference type="PANTHER" id="PTHR10634">
    <property type="entry name" value="AN1-TYPE ZINC FINGER PROTEIN"/>
    <property type="match status" value="1"/>
</dbReference>
<dbReference type="PROSITE" id="PS51036">
    <property type="entry name" value="ZF_A20"/>
    <property type="match status" value="1"/>
</dbReference>
<organism evidence="9">
    <name type="scientific">Tanacetum cinerariifolium</name>
    <name type="common">Dalmatian daisy</name>
    <name type="synonym">Chrysanthemum cinerariifolium</name>
    <dbReference type="NCBI Taxonomy" id="118510"/>
    <lineage>
        <taxon>Eukaryota</taxon>
        <taxon>Viridiplantae</taxon>
        <taxon>Streptophyta</taxon>
        <taxon>Embryophyta</taxon>
        <taxon>Tracheophyta</taxon>
        <taxon>Spermatophyta</taxon>
        <taxon>Magnoliopsida</taxon>
        <taxon>eudicotyledons</taxon>
        <taxon>Gunneridae</taxon>
        <taxon>Pentapetalae</taxon>
        <taxon>asterids</taxon>
        <taxon>campanulids</taxon>
        <taxon>Asterales</taxon>
        <taxon>Asteraceae</taxon>
        <taxon>Asteroideae</taxon>
        <taxon>Anthemideae</taxon>
        <taxon>Anthemidinae</taxon>
        <taxon>Tanacetum</taxon>
    </lineage>
</organism>
<evidence type="ECO:0000256" key="1">
    <source>
        <dbReference type="ARBA" id="ARBA00003732"/>
    </source>
</evidence>
<feature type="compositionally biased region" description="Basic residues" evidence="6">
    <location>
        <begin position="459"/>
        <end position="481"/>
    </location>
</feature>
<keyword evidence="4" id="KW-0862">Zinc</keyword>
<evidence type="ECO:0000256" key="5">
    <source>
        <dbReference type="PROSITE-ProRule" id="PRU00449"/>
    </source>
</evidence>
<feature type="region of interest" description="Disordered" evidence="6">
    <location>
        <begin position="307"/>
        <end position="332"/>
    </location>
</feature>
<keyword evidence="3 5" id="KW-0863">Zinc-finger</keyword>
<evidence type="ECO:0000259" key="8">
    <source>
        <dbReference type="PROSITE" id="PS51039"/>
    </source>
</evidence>
<keyword evidence="2" id="KW-0479">Metal-binding</keyword>
<reference evidence="9" key="1">
    <citation type="journal article" date="2019" name="Sci. Rep.">
        <title>Draft genome of Tanacetum cinerariifolium, the natural source of mosquito coil.</title>
        <authorList>
            <person name="Yamashiro T."/>
            <person name="Shiraishi A."/>
            <person name="Satake H."/>
            <person name="Nakayama K."/>
        </authorList>
    </citation>
    <scope>NUCLEOTIDE SEQUENCE</scope>
</reference>
<dbReference type="SUPFAM" id="SSF57756">
    <property type="entry name" value="Retrovirus zinc finger-like domains"/>
    <property type="match status" value="1"/>
</dbReference>
<feature type="region of interest" description="Disordered" evidence="6">
    <location>
        <begin position="459"/>
        <end position="509"/>
    </location>
</feature>
<dbReference type="SUPFAM" id="SSF57716">
    <property type="entry name" value="Glucocorticoid receptor-like (DNA-binding domain)"/>
    <property type="match status" value="1"/>
</dbReference>
<dbReference type="GO" id="GO:0003677">
    <property type="term" value="F:DNA binding"/>
    <property type="evidence" value="ECO:0007669"/>
    <property type="project" value="InterPro"/>
</dbReference>
<evidence type="ECO:0000259" key="7">
    <source>
        <dbReference type="PROSITE" id="PS51036"/>
    </source>
</evidence>
<protein>
    <submittedName>
        <fullName evidence="9">Zinc finger, CCHC-type</fullName>
    </submittedName>
</protein>
<dbReference type="InterPro" id="IPR050652">
    <property type="entry name" value="AN1_A20_ZnFinger"/>
</dbReference>
<evidence type="ECO:0000256" key="2">
    <source>
        <dbReference type="ARBA" id="ARBA00022723"/>
    </source>
</evidence>
<gene>
    <name evidence="9" type="ORF">Tci_000876</name>
</gene>
<feature type="compositionally biased region" description="Pro residues" evidence="6">
    <location>
        <begin position="488"/>
        <end position="501"/>
    </location>
</feature>
<dbReference type="Gene3D" id="1.20.5.4770">
    <property type="match status" value="1"/>
</dbReference>
<feature type="compositionally biased region" description="Polar residues" evidence="6">
    <location>
        <begin position="307"/>
        <end position="323"/>
    </location>
</feature>
<dbReference type="SMART" id="SM00154">
    <property type="entry name" value="ZnF_AN1"/>
    <property type="match status" value="1"/>
</dbReference>
<dbReference type="Pfam" id="PF13966">
    <property type="entry name" value="zf-RVT"/>
    <property type="match status" value="1"/>
</dbReference>
<dbReference type="Pfam" id="PF01754">
    <property type="entry name" value="zf-A20"/>
    <property type="match status" value="1"/>
</dbReference>
<comment type="function">
    <text evidence="1">May be involved in environmental stress response.</text>
</comment>
<dbReference type="SUPFAM" id="SSF118310">
    <property type="entry name" value="AN1-like Zinc finger"/>
    <property type="match status" value="1"/>
</dbReference>
<evidence type="ECO:0000256" key="6">
    <source>
        <dbReference type="SAM" id="MobiDB-lite"/>
    </source>
</evidence>
<dbReference type="InterPro" id="IPR026960">
    <property type="entry name" value="RVT-Znf"/>
</dbReference>
<dbReference type="PANTHER" id="PTHR10634:SF124">
    <property type="entry name" value="ZINC FINGER A20 AND AN1 DOMAIN-CONTAINING STRESS-ASSOCIATED PROTEIN 8-RELATED"/>
    <property type="match status" value="1"/>
</dbReference>
<comment type="caution">
    <text evidence="9">The sequence shown here is derived from an EMBL/GenBank/DDBJ whole genome shotgun (WGS) entry which is preliminary data.</text>
</comment>
<dbReference type="PROSITE" id="PS51039">
    <property type="entry name" value="ZF_AN1"/>
    <property type="match status" value="1"/>
</dbReference>
<evidence type="ECO:0000256" key="3">
    <source>
        <dbReference type="ARBA" id="ARBA00022771"/>
    </source>
</evidence>
<sequence>MPSMKEELDQSTTPSLCKTGCGFYVNKETGGFCSSCYKAEVLKKKPSSEVPKIPDVNNNVDNQKPLENHHQSNEVVKKRNRCHVYSKRVGLVPFLCRCGESFCGLHRMPKKHACKFDFKAAGRVVIEKQNPPCVADKLEFSLCMHVSLLYCYTLLCDNVKEVNRVSLESQRRLFVLLGVFTVSSARRFIDDGICVLDGLPTKWLNLIPIKINILAWRVALNKLPTRFNMSLRGMEVSTMKFLVYRVRNETSDHLFFSCSLAFAMISREIYNKKIDATSKALEAERSAYAIISSEESHRIATGSVYGTSQRYGTPSSHSGSTFDTHNKNEGGHSLGLDVATSENDSLRCMGQGAKGSRCAHVIDHGPRDPTKSSSYCSQVLKMKGYIDNLERLGQPVGQNHAVSLILVSLNKDFDSFMQNYNMYGMGKTANELHAMLKLYEETLPKKDVNSALHAIRVRRVQKNQKNKPYKAAKGGHGKSKGRMGYAPNNPPFAPKPKTPPPPKKDNPAKDAICHQCGKIGYWRRNCLVYLTELMKKKKLSQGANT</sequence>
<dbReference type="InterPro" id="IPR002653">
    <property type="entry name" value="Znf_A20"/>
</dbReference>
<dbReference type="SMART" id="SM00259">
    <property type="entry name" value="ZnF_A20"/>
    <property type="match status" value="1"/>
</dbReference>
<proteinExistence type="predicted"/>
<dbReference type="GO" id="GO:0008270">
    <property type="term" value="F:zinc ion binding"/>
    <property type="evidence" value="ECO:0007669"/>
    <property type="project" value="UniProtKB-KW"/>
</dbReference>
<dbReference type="InterPro" id="IPR035896">
    <property type="entry name" value="AN1-like_Znf"/>
</dbReference>
<feature type="region of interest" description="Disordered" evidence="6">
    <location>
        <begin position="48"/>
        <end position="72"/>
    </location>
</feature>
<dbReference type="EMBL" id="BKCJ010000028">
    <property type="protein sequence ID" value="GEU28898.1"/>
    <property type="molecule type" value="Genomic_DNA"/>
</dbReference>
<accession>A0A699GJN4</accession>
<dbReference type="InterPro" id="IPR036875">
    <property type="entry name" value="Znf_CCHC_sf"/>
</dbReference>
<evidence type="ECO:0000256" key="4">
    <source>
        <dbReference type="ARBA" id="ARBA00022833"/>
    </source>
</evidence>
<dbReference type="InterPro" id="IPR000058">
    <property type="entry name" value="Znf_AN1"/>
</dbReference>
<feature type="domain" description="AN1-type" evidence="8">
    <location>
        <begin position="76"/>
        <end position="122"/>
    </location>
</feature>
<feature type="domain" description="A20-type" evidence="7">
    <location>
        <begin position="11"/>
        <end position="45"/>
    </location>
</feature>
<dbReference type="Pfam" id="PF01428">
    <property type="entry name" value="zf-AN1"/>
    <property type="match status" value="1"/>
</dbReference>
<dbReference type="Gene3D" id="4.10.1110.10">
    <property type="entry name" value="AN1-like Zinc finger"/>
    <property type="match status" value="1"/>
</dbReference>
<dbReference type="AlphaFoldDB" id="A0A699GJN4"/>
<name>A0A699GJN4_TANCI</name>